<dbReference type="Proteomes" id="UP000184069">
    <property type="component" value="Unassembled WGS sequence"/>
</dbReference>
<protein>
    <submittedName>
        <fullName evidence="1">Uncharacterized protein</fullName>
    </submittedName>
</protein>
<sequence>MMTFGKKIALLRKVLGLSQTELAKSLNTVLHNLIKTVKLKNIAAI</sequence>
<dbReference type="EMBL" id="FRBM01000005">
    <property type="protein sequence ID" value="SHL71442.1"/>
    <property type="molecule type" value="Genomic_DNA"/>
</dbReference>
<proteinExistence type="predicted"/>
<accession>A0A1M7CW07</accession>
<dbReference type="SUPFAM" id="SSF47413">
    <property type="entry name" value="lambda repressor-like DNA-binding domains"/>
    <property type="match status" value="1"/>
</dbReference>
<evidence type="ECO:0000313" key="1">
    <source>
        <dbReference type="EMBL" id="SHL71442.1"/>
    </source>
</evidence>
<organism evidence="1 2">
    <name type="scientific">Chryseobacterium contaminans</name>
    <dbReference type="NCBI Taxonomy" id="1423959"/>
    <lineage>
        <taxon>Bacteria</taxon>
        <taxon>Pseudomonadati</taxon>
        <taxon>Bacteroidota</taxon>
        <taxon>Flavobacteriia</taxon>
        <taxon>Flavobacteriales</taxon>
        <taxon>Weeksellaceae</taxon>
        <taxon>Chryseobacterium group</taxon>
        <taxon>Chryseobacterium</taxon>
    </lineage>
</organism>
<reference evidence="1 2" key="1">
    <citation type="submission" date="2016-11" db="EMBL/GenBank/DDBJ databases">
        <authorList>
            <person name="Jaros S."/>
            <person name="Januszkiewicz K."/>
            <person name="Wedrychowicz H."/>
        </authorList>
    </citation>
    <scope>NUCLEOTIDE SEQUENCE [LARGE SCALE GENOMIC DNA]</scope>
    <source>
        <strain evidence="1 2">DSM 27621</strain>
    </source>
</reference>
<dbReference type="AlphaFoldDB" id="A0A1M7CW07"/>
<dbReference type="InterPro" id="IPR010982">
    <property type="entry name" value="Lambda_DNA-bd_dom_sf"/>
</dbReference>
<evidence type="ECO:0000313" key="2">
    <source>
        <dbReference type="Proteomes" id="UP000184069"/>
    </source>
</evidence>
<dbReference type="Gene3D" id="1.10.260.40">
    <property type="entry name" value="lambda repressor-like DNA-binding domains"/>
    <property type="match status" value="1"/>
</dbReference>
<name>A0A1M7CW07_9FLAO</name>
<dbReference type="GO" id="GO:0003677">
    <property type="term" value="F:DNA binding"/>
    <property type="evidence" value="ECO:0007669"/>
    <property type="project" value="InterPro"/>
</dbReference>
<gene>
    <name evidence="1" type="ORF">SAMN05444407_105395</name>
</gene>